<accession>A0A9D3PB96</accession>
<comment type="caution">
    <text evidence="1">The sequence shown here is derived from an EMBL/GenBank/DDBJ whole genome shotgun (WGS) entry which is preliminary data.</text>
</comment>
<evidence type="ECO:0000313" key="1">
    <source>
        <dbReference type="EMBL" id="KAG7454613.1"/>
    </source>
</evidence>
<evidence type="ECO:0000313" key="2">
    <source>
        <dbReference type="Proteomes" id="UP001046870"/>
    </source>
</evidence>
<dbReference type="OrthoDB" id="8827478at2759"/>
<name>A0A9D3PB96_MEGAT</name>
<keyword evidence="2" id="KW-1185">Reference proteome</keyword>
<dbReference type="Proteomes" id="UP001046870">
    <property type="component" value="Chromosome 25"/>
</dbReference>
<dbReference type="EMBL" id="JAFDVH010000025">
    <property type="protein sequence ID" value="KAG7454613.1"/>
    <property type="molecule type" value="Genomic_DNA"/>
</dbReference>
<organism evidence="1 2">
    <name type="scientific">Megalops atlanticus</name>
    <name type="common">Tarpon</name>
    <name type="synonym">Clupea gigantea</name>
    <dbReference type="NCBI Taxonomy" id="7932"/>
    <lineage>
        <taxon>Eukaryota</taxon>
        <taxon>Metazoa</taxon>
        <taxon>Chordata</taxon>
        <taxon>Craniata</taxon>
        <taxon>Vertebrata</taxon>
        <taxon>Euteleostomi</taxon>
        <taxon>Actinopterygii</taxon>
        <taxon>Neopterygii</taxon>
        <taxon>Teleostei</taxon>
        <taxon>Elopiformes</taxon>
        <taxon>Megalopidae</taxon>
        <taxon>Megalops</taxon>
    </lineage>
</organism>
<sequence length="185" mass="20897">MELKRVPEPSSQTNVEEKEGVPLYIQTLNRCIVQAWVGPWMVKWGWSCGVTEGKEDVIAPKAQEIYKKAKGLRSEEVWKLLRDESESKLMAMDSSNPPPSVVRLCDEKLTRKRLQEVQARADRRKSCLALMYQKAQANLCQTARLLARNPLPDYGCLLSGDGPRKYFTCDTLVKLAVSPALCETP</sequence>
<protein>
    <submittedName>
        <fullName evidence="1">Uncharacterized protein</fullName>
    </submittedName>
</protein>
<proteinExistence type="predicted"/>
<gene>
    <name evidence="1" type="ORF">MATL_G00261610</name>
</gene>
<dbReference type="AlphaFoldDB" id="A0A9D3PB96"/>
<reference evidence="1" key="1">
    <citation type="submission" date="2021-01" db="EMBL/GenBank/DDBJ databases">
        <authorList>
            <person name="Zahm M."/>
            <person name="Roques C."/>
            <person name="Cabau C."/>
            <person name="Klopp C."/>
            <person name="Donnadieu C."/>
            <person name="Jouanno E."/>
            <person name="Lampietro C."/>
            <person name="Louis A."/>
            <person name="Herpin A."/>
            <person name="Echchiki A."/>
            <person name="Berthelot C."/>
            <person name="Parey E."/>
            <person name="Roest-Crollius H."/>
            <person name="Braasch I."/>
            <person name="Postlethwait J."/>
            <person name="Bobe J."/>
            <person name="Montfort J."/>
            <person name="Bouchez O."/>
            <person name="Begum T."/>
            <person name="Mejri S."/>
            <person name="Adams A."/>
            <person name="Chen W.-J."/>
            <person name="Guiguen Y."/>
        </authorList>
    </citation>
    <scope>NUCLEOTIDE SEQUENCE</scope>
    <source>
        <strain evidence="1">YG-15Mar2019-1</strain>
        <tissue evidence="1">Brain</tissue>
    </source>
</reference>